<name>A0A1Y2HUU6_9FUNG</name>
<dbReference type="EMBL" id="MCFL01000015">
    <property type="protein sequence ID" value="ORZ36912.1"/>
    <property type="molecule type" value="Genomic_DNA"/>
</dbReference>
<protein>
    <submittedName>
        <fullName evidence="1">Uncharacterized protein</fullName>
    </submittedName>
</protein>
<reference evidence="1 2" key="1">
    <citation type="submission" date="2016-07" db="EMBL/GenBank/DDBJ databases">
        <title>Pervasive Adenine N6-methylation of Active Genes in Fungi.</title>
        <authorList>
            <consortium name="DOE Joint Genome Institute"/>
            <person name="Mondo S.J."/>
            <person name="Dannebaum R.O."/>
            <person name="Kuo R.C."/>
            <person name="Labutti K."/>
            <person name="Haridas S."/>
            <person name="Kuo A."/>
            <person name="Salamov A."/>
            <person name="Ahrendt S.R."/>
            <person name="Lipzen A."/>
            <person name="Sullivan W."/>
            <person name="Andreopoulos W.B."/>
            <person name="Clum A."/>
            <person name="Lindquist E."/>
            <person name="Daum C."/>
            <person name="Ramamoorthy G.K."/>
            <person name="Gryganskyi A."/>
            <person name="Culley D."/>
            <person name="Magnuson J.K."/>
            <person name="James T.Y."/>
            <person name="O'Malley M.A."/>
            <person name="Stajich J.E."/>
            <person name="Spatafora J.W."/>
            <person name="Visel A."/>
            <person name="Grigoriev I.V."/>
        </authorList>
    </citation>
    <scope>NUCLEOTIDE SEQUENCE [LARGE SCALE GENOMIC DNA]</scope>
    <source>
        <strain evidence="1 2">PL171</strain>
    </source>
</reference>
<accession>A0A1Y2HUU6</accession>
<organism evidence="1 2">
    <name type="scientific">Catenaria anguillulae PL171</name>
    <dbReference type="NCBI Taxonomy" id="765915"/>
    <lineage>
        <taxon>Eukaryota</taxon>
        <taxon>Fungi</taxon>
        <taxon>Fungi incertae sedis</taxon>
        <taxon>Blastocladiomycota</taxon>
        <taxon>Blastocladiomycetes</taxon>
        <taxon>Blastocladiales</taxon>
        <taxon>Catenariaceae</taxon>
        <taxon>Catenaria</taxon>
    </lineage>
</organism>
<dbReference type="AlphaFoldDB" id="A0A1Y2HUU6"/>
<keyword evidence="2" id="KW-1185">Reference proteome</keyword>
<comment type="caution">
    <text evidence="1">The sequence shown here is derived from an EMBL/GenBank/DDBJ whole genome shotgun (WGS) entry which is preliminary data.</text>
</comment>
<evidence type="ECO:0000313" key="1">
    <source>
        <dbReference type="EMBL" id="ORZ36912.1"/>
    </source>
</evidence>
<proteinExistence type="predicted"/>
<dbReference type="Proteomes" id="UP000193411">
    <property type="component" value="Unassembled WGS sequence"/>
</dbReference>
<dbReference type="OrthoDB" id="10686238at2759"/>
<gene>
    <name evidence="1" type="ORF">BCR44DRAFT_1498651</name>
</gene>
<evidence type="ECO:0000313" key="2">
    <source>
        <dbReference type="Proteomes" id="UP000193411"/>
    </source>
</evidence>
<sequence length="414" mass="46833">MDSSVYPRYWTGQLDMNSERLERIRAVSEYSGLQPFVVLDGKLYLASLLENEGNQSEPDLSGIESLWGNSETANAVRIDGGLVLFPYPLHLVNELIMDALATGEHCFWEGPYDGRRGDPKFFDRLPFILSMDPKRLRTFRFYSRIDQYEWDAYHPITDRYKELTRHDYFIPADSRSCPAFGPATRHVRMLHGFYFDDDKFFANLADLPHLASLEVLGVADVPCECRRLFSLTALERLVLDFECGEGTGFTPFQVHLPKLQELTISFELAAPLLEGGPNSMFPADPTTFAFPALTRLTLVDIEDRTVARQVGEFDKVPRVPFHHMPNLQNVHIPFGHRGIRNTHSIDGVTLVSLATHTRVQSFIAPGLVEIVSSEDQVAQMPVFAKHLTRVLVSHSVVDELARWIALPDADLLST</sequence>